<dbReference type="GO" id="GO:0016491">
    <property type="term" value="F:oxidoreductase activity"/>
    <property type="evidence" value="ECO:0007669"/>
    <property type="project" value="InterPro"/>
</dbReference>
<reference evidence="2 3" key="1">
    <citation type="journal article" date="2015" name="Genome Biol. Evol.">
        <title>Comparative Genomics of a Bacterivorous Green Alga Reveals Evolutionary Causalities and Consequences of Phago-Mixotrophic Mode of Nutrition.</title>
        <authorList>
            <person name="Burns J.A."/>
            <person name="Paasch A."/>
            <person name="Narechania A."/>
            <person name="Kim E."/>
        </authorList>
    </citation>
    <scope>NUCLEOTIDE SEQUENCE [LARGE SCALE GENOMIC DNA]</scope>
    <source>
        <strain evidence="2 3">PLY_AMNH</strain>
    </source>
</reference>
<dbReference type="PANTHER" id="PTHR14194">
    <property type="entry name" value="NITROGEN METABOLIC REGULATION PROTEIN NMR-RELATED"/>
    <property type="match status" value="1"/>
</dbReference>
<sequence>MILPVKAVAARATKLPSQVVGVGARNTLRASYSVKSACLLKKTSAPNSTLRNLSASRRGSLLESARTPPKASPGRFFVAGAAAPMKVLVTGAGGRTGGLVYQQLLQRPEDFTPVGLVRSEKSAKKLGSDVKYVIGDIMDPASLETAVAGCDALVLLTSAAPQIKPLSLVKSIITKILPGVEAVRPEFDYPEGGSPEEVDWTGAKNQIDAAVKAGVKRIVFVGSMGGDPCSCNSALRSGAGLEVTPAAATLRSGLVQA</sequence>
<feature type="domain" description="NAD(P)-binding" evidence="1">
    <location>
        <begin position="91"/>
        <end position="226"/>
    </location>
</feature>
<dbReference type="GO" id="GO:0009507">
    <property type="term" value="C:chloroplast"/>
    <property type="evidence" value="ECO:0007669"/>
    <property type="project" value="TreeGrafter"/>
</dbReference>
<keyword evidence="3" id="KW-1185">Reference proteome</keyword>
<proteinExistence type="predicted"/>
<evidence type="ECO:0000313" key="2">
    <source>
        <dbReference type="EMBL" id="KAK3236754.1"/>
    </source>
</evidence>
<name>A0AAE0EQN7_9CHLO</name>
<dbReference type="InterPro" id="IPR016040">
    <property type="entry name" value="NAD(P)-bd_dom"/>
</dbReference>
<dbReference type="AlphaFoldDB" id="A0AAE0EQN7"/>
<dbReference type="Pfam" id="PF13460">
    <property type="entry name" value="NAD_binding_10"/>
    <property type="match status" value="1"/>
</dbReference>
<evidence type="ECO:0000313" key="3">
    <source>
        <dbReference type="Proteomes" id="UP001190700"/>
    </source>
</evidence>
<gene>
    <name evidence="2" type="ORF">CYMTET_53121</name>
</gene>
<protein>
    <recommendedName>
        <fullName evidence="1">NAD(P)-binding domain-containing protein</fullName>
    </recommendedName>
</protein>
<dbReference type="Gene3D" id="3.40.50.720">
    <property type="entry name" value="NAD(P)-binding Rossmann-like Domain"/>
    <property type="match status" value="1"/>
</dbReference>
<feature type="non-terminal residue" evidence="2">
    <location>
        <position position="257"/>
    </location>
</feature>
<evidence type="ECO:0000259" key="1">
    <source>
        <dbReference type="Pfam" id="PF13460"/>
    </source>
</evidence>
<dbReference type="PANTHER" id="PTHR14194:SF86">
    <property type="entry name" value="OS05G0110300 PROTEIN"/>
    <property type="match status" value="1"/>
</dbReference>
<organism evidence="2 3">
    <name type="scientific">Cymbomonas tetramitiformis</name>
    <dbReference type="NCBI Taxonomy" id="36881"/>
    <lineage>
        <taxon>Eukaryota</taxon>
        <taxon>Viridiplantae</taxon>
        <taxon>Chlorophyta</taxon>
        <taxon>Pyramimonadophyceae</taxon>
        <taxon>Pyramimonadales</taxon>
        <taxon>Pyramimonadaceae</taxon>
        <taxon>Cymbomonas</taxon>
    </lineage>
</organism>
<dbReference type="EMBL" id="LGRX02034861">
    <property type="protein sequence ID" value="KAK3236754.1"/>
    <property type="molecule type" value="Genomic_DNA"/>
</dbReference>
<dbReference type="SUPFAM" id="SSF51735">
    <property type="entry name" value="NAD(P)-binding Rossmann-fold domains"/>
    <property type="match status" value="1"/>
</dbReference>
<dbReference type="InterPro" id="IPR036291">
    <property type="entry name" value="NAD(P)-bd_dom_sf"/>
</dbReference>
<accession>A0AAE0EQN7</accession>
<dbReference type="Proteomes" id="UP001190700">
    <property type="component" value="Unassembled WGS sequence"/>
</dbReference>
<dbReference type="InterPro" id="IPR044163">
    <property type="entry name" value="SARED1-like"/>
</dbReference>
<comment type="caution">
    <text evidence="2">The sequence shown here is derived from an EMBL/GenBank/DDBJ whole genome shotgun (WGS) entry which is preliminary data.</text>
</comment>